<sequence length="1427" mass="150617">MLRQDTSCTGPVNATLPASSLPANPQLYTSPLFVGNDDGSMVFSADRFGVPEPTSLVMCISNANGTTFTATPITLQVNPSRIIADNDANHVTPQVAYLGGALTGALVVPLKTRGDVNIGDLVSPLTNAVVSVNNGTLVMFSLTCMYNSHGLPLSTVTQDSFVGLSYNHTSSPTPTLKICIRRLWTFQDNNATFQTSYETPLFIDTGLTFRVLNISIESISVHALVSGVEAQHDINFMLFHPRGRDVLIPLTFGFEPLIDRPPRFAQQDDSVESSILDSLDDVNTLAFFELAQFRVGRPCNVPAPSAVSADVRSTAVHTATFTNGTVLVIPDSPTGFEVPLRVDPQFAADPWSPYSLCFSVDGGAHYVSAGVAYFTATWAPTLFALSSSDEDATFSQQVTVWEATSAYMAFTDARYDARILTVTKDSSFVDTPLSEALNRFTIHSLWTGFLSGVGYAQAGVLYIPSSVVSDGENITSSNALAALAPSTPSPITFTYDVNAQNINTGVTLTVSPMQLNCLEGSLTRVYINGEETGRSFDISDSCPTSINDGAILRIAPSCANPSAFVGDIVVDASMHLVLPYILPFLANGAYQVCLRKYLPYRISAALGQESEFIQTLVTLEMSRTSMIDQIDGITSGVLVGFYGDEFAVPVTGAGMSSSTSVIVSLVDVGSSVSLANITNAHTDDACTAILTYVDSEGRPQSSNTLLDWFPMESGGVWRIPANVNVPPAKNASSVDGSTVTPSKTYLVCASFDFGLSFHKAGNGIYYTLVPPTAVSIVPYQLSKGFELYYPTTTTSNSIQYLRVLLPATSANATASTTTSSYPTRAERVVGVQAPKVFDFFIPSGVALNTIRFVGNGIGKKSNRTAPLYVALVDTSIVGPRCNGTITSAATAAILTVDSHTGAIIKSTSPSALLPTNTAAGAEYIVCTSIDQVNYFSPDVPSFLASDDGWSAVSHVPLSATTLDTTTSSWSTRLAQYVPQSTYLFAQKSDAATAYLSDMTMTIRFLIKATNASTVDPTRINVTSSAFVVLQARIAASLGCNYPPAAVALSVSGSLGTYSTNVSGNATSSYAQLVALNIQLLSEGRANVSANIISRESLYQLLWNRTVNSTNASYHLFQPLVDASFHVAVVPVTILLSLDNGVEVRSSPICTGGESIPTLTDDGKSTTTNSVYFSPNDVRSMGASASTIVAALCKISPQLVSTETVEDLTEDDFQAKSTWSVIPIIMIIPVLIFVGTYQLYTRYFDIVTPEELAARNKQVDDDMNLRREKRTLALRGGEQDRSILAGVKDASLELKREGKEMASNVQTALQDGVTTAAAGAQSVLTTVAAHATAVQETVVQQGKEFGTAISDKVSTAADGVTKAASNVQSALTTAATTAASNITNAASTAASNITTVASNISAAASNIASGSGPSSSSAAPVAPDAAAV</sequence>
<feature type="region of interest" description="Disordered" evidence="1">
    <location>
        <begin position="1"/>
        <end position="20"/>
    </location>
</feature>
<gene>
    <name evidence="2" type="ORF">BSAL_12140</name>
</gene>
<organism evidence="2 3">
    <name type="scientific">Bodo saltans</name>
    <name type="common">Flagellated protozoan</name>
    <dbReference type="NCBI Taxonomy" id="75058"/>
    <lineage>
        <taxon>Eukaryota</taxon>
        <taxon>Discoba</taxon>
        <taxon>Euglenozoa</taxon>
        <taxon>Kinetoplastea</taxon>
        <taxon>Metakinetoplastina</taxon>
        <taxon>Eubodonida</taxon>
        <taxon>Bodonidae</taxon>
        <taxon>Bodo</taxon>
    </lineage>
</organism>
<proteinExistence type="predicted"/>
<protein>
    <submittedName>
        <fullName evidence="2">Uncharacterized protein</fullName>
    </submittedName>
</protein>
<feature type="region of interest" description="Disordered" evidence="1">
    <location>
        <begin position="1405"/>
        <end position="1427"/>
    </location>
</feature>
<dbReference type="VEuPathDB" id="TriTrypDB:BSAL_12140"/>
<keyword evidence="3" id="KW-1185">Reference proteome</keyword>
<reference evidence="3" key="1">
    <citation type="submission" date="2015-09" db="EMBL/GenBank/DDBJ databases">
        <authorList>
            <consortium name="Pathogen Informatics"/>
        </authorList>
    </citation>
    <scope>NUCLEOTIDE SEQUENCE [LARGE SCALE GENOMIC DNA]</scope>
    <source>
        <strain evidence="3">Lake Konstanz</strain>
    </source>
</reference>
<evidence type="ECO:0000256" key="1">
    <source>
        <dbReference type="SAM" id="MobiDB-lite"/>
    </source>
</evidence>
<name>A0A0S4JCB3_BODSA</name>
<dbReference type="EMBL" id="CYKH01001592">
    <property type="protein sequence ID" value="CUG87813.1"/>
    <property type="molecule type" value="Genomic_DNA"/>
</dbReference>
<evidence type="ECO:0000313" key="3">
    <source>
        <dbReference type="Proteomes" id="UP000051952"/>
    </source>
</evidence>
<dbReference type="Proteomes" id="UP000051952">
    <property type="component" value="Unassembled WGS sequence"/>
</dbReference>
<evidence type="ECO:0000313" key="2">
    <source>
        <dbReference type="EMBL" id="CUG87813.1"/>
    </source>
</evidence>
<dbReference type="OrthoDB" id="244474at2759"/>
<accession>A0A0S4JCB3</accession>